<dbReference type="Proteomes" id="UP000326936">
    <property type="component" value="Plasmid pTHAF100_a"/>
</dbReference>
<feature type="transmembrane region" description="Helical" evidence="1">
    <location>
        <begin position="49"/>
        <end position="69"/>
    </location>
</feature>
<dbReference type="KEGG" id="vaq:FIV01_18205"/>
<feature type="transmembrane region" description="Helical" evidence="1">
    <location>
        <begin position="76"/>
        <end position="94"/>
    </location>
</feature>
<dbReference type="AlphaFoldDB" id="A0A5P9CPZ2"/>
<dbReference type="EMBL" id="CP045351">
    <property type="protein sequence ID" value="QFT28329.1"/>
    <property type="molecule type" value="Genomic_DNA"/>
</dbReference>
<sequence length="151" mass="16415">MMKISPVKHIPSAFIAFVFIQSLFFKFSGSYETDHIFGTLGEWSGIEWFGVYGGYLIGFAELIASVLLFTRFHGVGGAMSAGIMTGAIFFHLFTPLGVVMPEFNATGEIVGDDGGLLFGMACIVWACGVFLFIRDVKTEGSFTRSLLVKGE</sequence>
<gene>
    <name evidence="2" type="ORF">FIV01_18205</name>
</gene>
<accession>A0A5P9CPZ2</accession>
<evidence type="ECO:0000313" key="3">
    <source>
        <dbReference type="Proteomes" id="UP000326936"/>
    </source>
</evidence>
<protein>
    <recommendedName>
        <fullName evidence="4">DoxX</fullName>
    </recommendedName>
</protein>
<feature type="transmembrane region" description="Helical" evidence="1">
    <location>
        <begin position="12"/>
        <end position="29"/>
    </location>
</feature>
<keyword evidence="2" id="KW-0614">Plasmid</keyword>
<feature type="transmembrane region" description="Helical" evidence="1">
    <location>
        <begin position="114"/>
        <end position="133"/>
    </location>
</feature>
<keyword evidence="1" id="KW-0472">Membrane</keyword>
<evidence type="ECO:0000313" key="2">
    <source>
        <dbReference type="EMBL" id="QFT28329.1"/>
    </source>
</evidence>
<name>A0A5P9CPZ2_9VIBR</name>
<reference evidence="2 3" key="1">
    <citation type="submission" date="2019-10" db="EMBL/GenBank/DDBJ databases">
        <title>Complete genome sequence of Vibrio sp. strain THAF100, isolated from non-filtered water from the water column of tank 6 of a marine aquarium containing stony-coral fragments. Water maintained at 26 degree C.</title>
        <authorList>
            <person name="Ruckert C."/>
            <person name="Franco A."/>
            <person name="Kalinowski J."/>
            <person name="Glaeser S."/>
        </authorList>
    </citation>
    <scope>NUCLEOTIDE SEQUENCE [LARGE SCALE GENOMIC DNA]</scope>
    <source>
        <strain evidence="2 3">THAF100</strain>
        <plasmid evidence="3">pthaf100_a</plasmid>
    </source>
</reference>
<keyword evidence="1" id="KW-0812">Transmembrane</keyword>
<organism evidence="2 3">
    <name type="scientific">Vibrio aquimaris</name>
    <dbReference type="NCBI Taxonomy" id="2587862"/>
    <lineage>
        <taxon>Bacteria</taxon>
        <taxon>Pseudomonadati</taxon>
        <taxon>Pseudomonadota</taxon>
        <taxon>Gammaproteobacteria</taxon>
        <taxon>Vibrionales</taxon>
        <taxon>Vibrionaceae</taxon>
        <taxon>Vibrio</taxon>
    </lineage>
</organism>
<proteinExistence type="predicted"/>
<evidence type="ECO:0008006" key="4">
    <source>
        <dbReference type="Google" id="ProtNLM"/>
    </source>
</evidence>
<keyword evidence="1" id="KW-1133">Transmembrane helix</keyword>
<keyword evidence="3" id="KW-1185">Reference proteome</keyword>
<geneLocation type="plasmid" evidence="3">
    <name>pthaf100_a</name>
</geneLocation>
<evidence type="ECO:0000256" key="1">
    <source>
        <dbReference type="SAM" id="Phobius"/>
    </source>
</evidence>